<proteinExistence type="predicted"/>
<feature type="chain" id="PRO_5037619586" evidence="4">
    <location>
        <begin position="20"/>
        <end position="95"/>
    </location>
</feature>
<feature type="disulfide bond" evidence="3">
    <location>
        <begin position="33"/>
        <end position="79"/>
    </location>
</feature>
<dbReference type="GO" id="GO:0017147">
    <property type="term" value="F:Wnt-protein binding"/>
    <property type="evidence" value="ECO:0007669"/>
    <property type="project" value="TreeGrafter"/>
</dbReference>
<dbReference type="InterPro" id="IPR015526">
    <property type="entry name" value="Frizzled/SFRP"/>
</dbReference>
<evidence type="ECO:0000313" key="7">
    <source>
        <dbReference type="WBParaSite" id="nRc.2.0.1.t33345-RA"/>
    </source>
</evidence>
<evidence type="ECO:0000256" key="4">
    <source>
        <dbReference type="SAM" id="SignalP"/>
    </source>
</evidence>
<evidence type="ECO:0000256" key="2">
    <source>
        <dbReference type="ARBA" id="ARBA00023157"/>
    </source>
</evidence>
<dbReference type="InterPro" id="IPR020067">
    <property type="entry name" value="Frizzled_dom"/>
</dbReference>
<dbReference type="Proteomes" id="UP000887565">
    <property type="component" value="Unplaced"/>
</dbReference>
<sequence length="95" mass="11165">MRKRFLLLLVLNFLTTVDARRKSFCQKIDIGMCKDLPYNLTSMPNLVGHDEQTEAELQLATFEPLIRVQCSTRLKFFLCSLYGFKKPQKKLYKKC</sequence>
<organism evidence="6 7">
    <name type="scientific">Romanomermis culicivorax</name>
    <name type="common">Nematode worm</name>
    <dbReference type="NCBI Taxonomy" id="13658"/>
    <lineage>
        <taxon>Eukaryota</taxon>
        <taxon>Metazoa</taxon>
        <taxon>Ecdysozoa</taxon>
        <taxon>Nematoda</taxon>
        <taxon>Enoplea</taxon>
        <taxon>Dorylaimia</taxon>
        <taxon>Mermithida</taxon>
        <taxon>Mermithoidea</taxon>
        <taxon>Mermithidae</taxon>
        <taxon>Romanomermis</taxon>
    </lineage>
</organism>
<evidence type="ECO:0000256" key="1">
    <source>
        <dbReference type="ARBA" id="ARBA00022473"/>
    </source>
</evidence>
<dbReference type="SUPFAM" id="SSF63501">
    <property type="entry name" value="Frizzled cysteine-rich domain"/>
    <property type="match status" value="1"/>
</dbReference>
<dbReference type="Pfam" id="PF01392">
    <property type="entry name" value="Fz"/>
    <property type="match status" value="1"/>
</dbReference>
<dbReference type="GO" id="GO:0035567">
    <property type="term" value="P:non-canonical Wnt signaling pathway"/>
    <property type="evidence" value="ECO:0007669"/>
    <property type="project" value="TreeGrafter"/>
</dbReference>
<feature type="domain" description="FZ" evidence="5">
    <location>
        <begin position="20"/>
        <end position="82"/>
    </location>
</feature>
<dbReference type="GO" id="GO:0060070">
    <property type="term" value="P:canonical Wnt signaling pathway"/>
    <property type="evidence" value="ECO:0007669"/>
    <property type="project" value="TreeGrafter"/>
</dbReference>
<name>A0A915K3I2_ROMCU</name>
<dbReference type="AlphaFoldDB" id="A0A915K3I2"/>
<evidence type="ECO:0000259" key="5">
    <source>
        <dbReference type="PROSITE" id="PS50038"/>
    </source>
</evidence>
<dbReference type="GO" id="GO:0042813">
    <property type="term" value="F:Wnt receptor activity"/>
    <property type="evidence" value="ECO:0007669"/>
    <property type="project" value="TreeGrafter"/>
</dbReference>
<comment type="caution">
    <text evidence="3">Lacks conserved residue(s) required for the propagation of feature annotation.</text>
</comment>
<evidence type="ECO:0000256" key="3">
    <source>
        <dbReference type="PROSITE-ProRule" id="PRU00090"/>
    </source>
</evidence>
<reference evidence="7" key="1">
    <citation type="submission" date="2022-11" db="UniProtKB">
        <authorList>
            <consortium name="WormBaseParasite"/>
        </authorList>
    </citation>
    <scope>IDENTIFICATION</scope>
</reference>
<feature type="signal peptide" evidence="4">
    <location>
        <begin position="1"/>
        <end position="19"/>
    </location>
</feature>
<accession>A0A915K3I2</accession>
<keyword evidence="6" id="KW-1185">Reference proteome</keyword>
<dbReference type="PROSITE" id="PS50038">
    <property type="entry name" value="FZ"/>
    <property type="match status" value="1"/>
</dbReference>
<dbReference type="GO" id="GO:0005886">
    <property type="term" value="C:plasma membrane"/>
    <property type="evidence" value="ECO:0007669"/>
    <property type="project" value="TreeGrafter"/>
</dbReference>
<dbReference type="SMART" id="SM00063">
    <property type="entry name" value="FRI"/>
    <property type="match status" value="1"/>
</dbReference>
<keyword evidence="4" id="KW-0732">Signal</keyword>
<evidence type="ECO:0000313" key="6">
    <source>
        <dbReference type="Proteomes" id="UP000887565"/>
    </source>
</evidence>
<protein>
    <submittedName>
        <fullName evidence="7">FZ domain-containing protein</fullName>
    </submittedName>
</protein>
<keyword evidence="2 3" id="KW-1015">Disulfide bond</keyword>
<dbReference type="PANTHER" id="PTHR11309">
    <property type="entry name" value="FRIZZLED"/>
    <property type="match status" value="1"/>
</dbReference>
<dbReference type="WBParaSite" id="nRc.2.0.1.t33345-RA">
    <property type="protein sequence ID" value="nRc.2.0.1.t33345-RA"/>
    <property type="gene ID" value="nRc.2.0.1.g33345"/>
</dbReference>
<dbReference type="InterPro" id="IPR036790">
    <property type="entry name" value="Frizzled_dom_sf"/>
</dbReference>
<dbReference type="Gene3D" id="1.10.2000.10">
    <property type="entry name" value="Frizzled cysteine-rich domain"/>
    <property type="match status" value="1"/>
</dbReference>
<keyword evidence="1" id="KW-0217">Developmental protein</keyword>